<dbReference type="Proteomes" id="UP000728032">
    <property type="component" value="Unassembled WGS sequence"/>
</dbReference>
<evidence type="ECO:0000313" key="18">
    <source>
        <dbReference type="EMBL" id="CAD7641289.1"/>
    </source>
</evidence>
<evidence type="ECO:0000256" key="4">
    <source>
        <dbReference type="ARBA" id="ARBA00012196"/>
    </source>
</evidence>
<comment type="subcellular location">
    <subcellularLocation>
        <location evidence="1">Endoplasmic reticulum</location>
    </subcellularLocation>
</comment>
<evidence type="ECO:0000256" key="9">
    <source>
        <dbReference type="ARBA" id="ARBA00022976"/>
    </source>
</evidence>
<dbReference type="EMBL" id="OC915637">
    <property type="protein sequence ID" value="CAD7641289.1"/>
    <property type="molecule type" value="Genomic_DNA"/>
</dbReference>
<evidence type="ECO:0000256" key="2">
    <source>
        <dbReference type="ARBA" id="ARBA00004922"/>
    </source>
</evidence>
<name>A0A7R9LGG7_9ACAR</name>
<dbReference type="GO" id="GO:0005783">
    <property type="term" value="C:endoplasmic reticulum"/>
    <property type="evidence" value="ECO:0007669"/>
    <property type="project" value="UniProtKB-SubCell"/>
</dbReference>
<comment type="similarity">
    <text evidence="3">Belongs to the glycosyltransferase 65 family.</text>
</comment>
<keyword evidence="6" id="KW-0328">Glycosyltransferase</keyword>
<dbReference type="Gene3D" id="3.40.50.11340">
    <property type="match status" value="1"/>
</dbReference>
<reference evidence="18" key="1">
    <citation type="submission" date="2020-11" db="EMBL/GenBank/DDBJ databases">
        <authorList>
            <person name="Tran Van P."/>
        </authorList>
    </citation>
    <scope>NUCLEOTIDE SEQUENCE</scope>
</reference>
<evidence type="ECO:0000313" key="19">
    <source>
        <dbReference type="Proteomes" id="UP000728032"/>
    </source>
</evidence>
<keyword evidence="11" id="KW-0325">Glycoprotein</keyword>
<proteinExistence type="inferred from homology"/>
<keyword evidence="8" id="KW-0256">Endoplasmic reticulum</keyword>
<organism evidence="18">
    <name type="scientific">Oppiella nova</name>
    <dbReference type="NCBI Taxonomy" id="334625"/>
    <lineage>
        <taxon>Eukaryota</taxon>
        <taxon>Metazoa</taxon>
        <taxon>Ecdysozoa</taxon>
        <taxon>Arthropoda</taxon>
        <taxon>Chelicerata</taxon>
        <taxon>Arachnida</taxon>
        <taxon>Acari</taxon>
        <taxon>Acariformes</taxon>
        <taxon>Sarcoptiformes</taxon>
        <taxon>Oribatida</taxon>
        <taxon>Brachypylina</taxon>
        <taxon>Oppioidea</taxon>
        <taxon>Oppiidae</taxon>
        <taxon>Oppiella</taxon>
    </lineage>
</organism>
<evidence type="ECO:0000256" key="13">
    <source>
        <dbReference type="ARBA" id="ARBA00023277"/>
    </source>
</evidence>
<evidence type="ECO:0000256" key="1">
    <source>
        <dbReference type="ARBA" id="ARBA00004240"/>
    </source>
</evidence>
<keyword evidence="10" id="KW-1015">Disulfide bond</keyword>
<evidence type="ECO:0000256" key="5">
    <source>
        <dbReference type="ARBA" id="ARBA00021745"/>
    </source>
</evidence>
<keyword evidence="17" id="KW-0732">Signal</keyword>
<accession>A0A7R9LGG7</accession>
<comment type="pathway">
    <text evidence="2">Protein modification; protein glycosylation.</text>
</comment>
<dbReference type="UniPathway" id="UPA00378"/>
<evidence type="ECO:0000256" key="3">
    <source>
        <dbReference type="ARBA" id="ARBA00010626"/>
    </source>
</evidence>
<dbReference type="Gene3D" id="3.40.50.11350">
    <property type="match status" value="1"/>
</dbReference>
<keyword evidence="12" id="KW-0294">Fucose metabolism</keyword>
<dbReference type="Pfam" id="PF10250">
    <property type="entry name" value="O-FucT"/>
    <property type="match status" value="1"/>
</dbReference>
<feature type="chain" id="PRO_5035592240" description="GDP-fucose protein O-fucosyltransferase 1" evidence="17">
    <location>
        <begin position="21"/>
        <end position="359"/>
    </location>
</feature>
<sequence length="359" mass="41529">MRFYSNLFAFIIIEWKLICGQHIDIDPNGYIMYCSCMGRFGNQAEQLLGSLQFAKSVDRTLILPPFIQYNHYKINFIPFDDYFELEPIQRFHRVMTLETFMKYLSPTVWPEESRSILCYSSRGSPDKTDQGCNPLDGNPFNSFWTHIGVKEFANGSVFHSPLLTDYKYAKEWKTRFRDIKVLAFVGAPSAFPTNEKAVQIQKYITLSSRVTTNGDKYRKARGFEGKPYLALHLRHGSDWLKACDLLKENPNMNQLFSSQQCSPVSHHSPHIPLPYELCFPTFHTIVQQIKQTISESEEQIETIYIATDNNNQTLWQLIHESVPNMTLITPTKTMWSSGVKNKSKPFISQPIIIIKHFGN</sequence>
<dbReference type="GO" id="GO:0046922">
    <property type="term" value="F:peptide-O-fucosyltransferase activity"/>
    <property type="evidence" value="ECO:0007669"/>
    <property type="project" value="UniProtKB-EC"/>
</dbReference>
<evidence type="ECO:0000256" key="7">
    <source>
        <dbReference type="ARBA" id="ARBA00022679"/>
    </source>
</evidence>
<keyword evidence="7" id="KW-0808">Transferase</keyword>
<evidence type="ECO:0000256" key="17">
    <source>
        <dbReference type="SAM" id="SignalP"/>
    </source>
</evidence>
<keyword evidence="9" id="KW-0914">Notch signaling pathway</keyword>
<keyword evidence="19" id="KW-1185">Reference proteome</keyword>
<evidence type="ECO:0000256" key="10">
    <source>
        <dbReference type="ARBA" id="ARBA00023157"/>
    </source>
</evidence>
<feature type="signal peptide" evidence="17">
    <location>
        <begin position="1"/>
        <end position="20"/>
    </location>
</feature>
<evidence type="ECO:0000256" key="11">
    <source>
        <dbReference type="ARBA" id="ARBA00023180"/>
    </source>
</evidence>
<comment type="catalytic activity">
    <reaction evidence="15">
        <text>L-threonyl-[protein] + GDP-beta-L-fucose = 3-O-(alpha-L-fucosyl)-L-threonyl-[protein] + GDP + H(+)</text>
        <dbReference type="Rhea" id="RHEA:70491"/>
        <dbReference type="Rhea" id="RHEA-COMP:11060"/>
        <dbReference type="Rhea" id="RHEA-COMP:17915"/>
        <dbReference type="ChEBI" id="CHEBI:15378"/>
        <dbReference type="ChEBI" id="CHEBI:30013"/>
        <dbReference type="ChEBI" id="CHEBI:57273"/>
        <dbReference type="ChEBI" id="CHEBI:58189"/>
        <dbReference type="ChEBI" id="CHEBI:189631"/>
        <dbReference type="EC" id="2.4.1.221"/>
    </reaction>
    <physiologicalReaction direction="left-to-right" evidence="15">
        <dbReference type="Rhea" id="RHEA:70492"/>
    </physiologicalReaction>
</comment>
<dbReference type="PANTHER" id="PTHR21420">
    <property type="entry name" value="GDP-FUCOSE PROTEIN O-FUCOSYLTRANSFERASE 1"/>
    <property type="match status" value="1"/>
</dbReference>
<dbReference type="InterPro" id="IPR039922">
    <property type="entry name" value="POFUT1"/>
</dbReference>
<protein>
    <recommendedName>
        <fullName evidence="5">GDP-fucose protein O-fucosyltransferase 1</fullName>
        <ecNumber evidence="4">2.4.1.221</ecNumber>
    </recommendedName>
    <alternativeName>
        <fullName evidence="14">Peptide-O-fucosyltransferase 1</fullName>
    </alternativeName>
</protein>
<dbReference type="EC" id="2.4.1.221" evidence="4"/>
<dbReference type="GO" id="GO:0007219">
    <property type="term" value="P:Notch signaling pathway"/>
    <property type="evidence" value="ECO:0007669"/>
    <property type="project" value="UniProtKB-KW"/>
</dbReference>
<dbReference type="InterPro" id="IPR019378">
    <property type="entry name" value="GDP-Fuc_O-FucTrfase"/>
</dbReference>
<keyword evidence="13" id="KW-0119">Carbohydrate metabolism</keyword>
<evidence type="ECO:0000256" key="15">
    <source>
        <dbReference type="ARBA" id="ARBA00047273"/>
    </source>
</evidence>
<dbReference type="EMBL" id="CAJPVJ010000812">
    <property type="protein sequence ID" value="CAG2163446.1"/>
    <property type="molecule type" value="Genomic_DNA"/>
</dbReference>
<evidence type="ECO:0000256" key="16">
    <source>
        <dbReference type="ARBA" id="ARBA00048647"/>
    </source>
</evidence>
<dbReference type="GO" id="GO:0006004">
    <property type="term" value="P:fucose metabolic process"/>
    <property type="evidence" value="ECO:0007669"/>
    <property type="project" value="UniProtKB-KW"/>
</dbReference>
<evidence type="ECO:0000256" key="12">
    <source>
        <dbReference type="ARBA" id="ARBA00023253"/>
    </source>
</evidence>
<dbReference type="PANTHER" id="PTHR21420:SF10">
    <property type="entry name" value="GDP-FUCOSE PROTEIN O-FUCOSYLTRANSFERASE 1"/>
    <property type="match status" value="1"/>
</dbReference>
<dbReference type="OrthoDB" id="10050276at2759"/>
<evidence type="ECO:0000256" key="8">
    <source>
        <dbReference type="ARBA" id="ARBA00022824"/>
    </source>
</evidence>
<evidence type="ECO:0000256" key="6">
    <source>
        <dbReference type="ARBA" id="ARBA00022676"/>
    </source>
</evidence>
<dbReference type="AlphaFoldDB" id="A0A7R9LGG7"/>
<comment type="catalytic activity">
    <reaction evidence="16">
        <text>L-seryl-[protein] + GDP-beta-L-fucose = 3-O-(alpha-L-fucosyl)-L-seryl-[protein] + GDP + H(+)</text>
        <dbReference type="Rhea" id="RHEA:63644"/>
        <dbReference type="Rhea" id="RHEA-COMP:9863"/>
        <dbReference type="Rhea" id="RHEA-COMP:17914"/>
        <dbReference type="ChEBI" id="CHEBI:15378"/>
        <dbReference type="ChEBI" id="CHEBI:29999"/>
        <dbReference type="ChEBI" id="CHEBI:57273"/>
        <dbReference type="ChEBI" id="CHEBI:58189"/>
        <dbReference type="ChEBI" id="CHEBI:189632"/>
        <dbReference type="EC" id="2.4.1.221"/>
    </reaction>
    <physiologicalReaction direction="left-to-right" evidence="16">
        <dbReference type="Rhea" id="RHEA:63645"/>
    </physiologicalReaction>
</comment>
<gene>
    <name evidence="18" type="ORF">ONB1V03_LOCUS3021</name>
</gene>
<evidence type="ECO:0000256" key="14">
    <source>
        <dbReference type="ARBA" id="ARBA00033080"/>
    </source>
</evidence>